<evidence type="ECO:0000256" key="9">
    <source>
        <dbReference type="PIRNR" id="PIRNR005700"/>
    </source>
</evidence>
<dbReference type="GO" id="GO:0043418">
    <property type="term" value="P:homocysteine catabolic process"/>
    <property type="evidence" value="ECO:0007669"/>
    <property type="project" value="TreeGrafter"/>
</dbReference>
<comment type="catalytic activity">
    <reaction evidence="1 9">
        <text>Inactivates bleomycin B2 (a cytotoxic glycometallopeptide) by hydrolysis of a carboxyamide bond of beta-aminoalanine, but also shows general aminopeptidase activity. The specificity varies somewhat with source, but amino acid arylamides of Met, Leu and Ala are preferred.</text>
        <dbReference type="EC" id="3.4.22.40"/>
    </reaction>
</comment>
<dbReference type="Proteomes" id="UP001219525">
    <property type="component" value="Unassembled WGS sequence"/>
</dbReference>
<dbReference type="CDD" id="cd00585">
    <property type="entry name" value="Peptidase_C1B"/>
    <property type="match status" value="1"/>
</dbReference>
<dbReference type="InterPro" id="IPR000169">
    <property type="entry name" value="Pept_cys_AS"/>
</dbReference>
<feature type="active site" evidence="10">
    <location>
        <position position="120"/>
    </location>
</feature>
<evidence type="ECO:0000256" key="10">
    <source>
        <dbReference type="PIRSR" id="PIRSR005700-1"/>
    </source>
</evidence>
<comment type="caution">
    <text evidence="12">The sequence shown here is derived from an EMBL/GenBank/DDBJ whole genome shotgun (WGS) entry which is preliminary data.</text>
</comment>
<comment type="function">
    <text evidence="9">Has aminopeptidase activity, shortening substrate peptides sequentially by 1 amino acid. Has bleomycin hydrolase activity, which can protect the cell from the toxic effects of bleomycin. Has homocysteine-thiolactonase activity, protecting the cell against homocysteine toxicity.</text>
</comment>
<evidence type="ECO:0000256" key="4">
    <source>
        <dbReference type="ARBA" id="ARBA00022670"/>
    </source>
</evidence>
<feature type="active site" evidence="10">
    <location>
        <position position="446"/>
    </location>
</feature>
<dbReference type="EMBL" id="JARJCW010000030">
    <property type="protein sequence ID" value="KAJ7209478.1"/>
    <property type="molecule type" value="Genomic_DNA"/>
</dbReference>
<dbReference type="Pfam" id="PF03051">
    <property type="entry name" value="Peptidase_C1_2"/>
    <property type="match status" value="1"/>
</dbReference>
<keyword evidence="9" id="KW-0496">Mitochondrion</keyword>
<feature type="active site" evidence="10">
    <location>
        <position position="424"/>
    </location>
</feature>
<comment type="function">
    <text evidence="7">The normal physiological role of the enzyme is unknown, but it is not essential for the viability of yeast cells. Has aminopeptidase activity, shortening substrate peptides sequentially by 1 amino acid. Has bleomycin hydrolase activity, which can protect the cell from the toxic effects of bleomycin. Has homocysteine-thiolactonase activity, protecting the cell against homocysteine toxicity. Acts as a repressor in the GAL4 regulatory system, but this does not require either the peptidase or nucleic acid-binding activities.</text>
</comment>
<organism evidence="12 13">
    <name type="scientific">Mycena pura</name>
    <dbReference type="NCBI Taxonomy" id="153505"/>
    <lineage>
        <taxon>Eukaryota</taxon>
        <taxon>Fungi</taxon>
        <taxon>Dikarya</taxon>
        <taxon>Basidiomycota</taxon>
        <taxon>Agaricomycotina</taxon>
        <taxon>Agaricomycetes</taxon>
        <taxon>Agaricomycetidae</taxon>
        <taxon>Agaricales</taxon>
        <taxon>Marasmiineae</taxon>
        <taxon>Mycenaceae</taxon>
        <taxon>Mycena</taxon>
    </lineage>
</organism>
<comment type="subcellular location">
    <subcellularLocation>
        <location evidence="9">Mitochondrion</location>
    </subcellularLocation>
    <subcellularLocation>
        <location evidence="9">Cytoplasm</location>
    </subcellularLocation>
</comment>
<dbReference type="PROSITE" id="PS00139">
    <property type="entry name" value="THIOL_PROTEASE_CYS"/>
    <property type="match status" value="1"/>
</dbReference>
<evidence type="ECO:0000256" key="3">
    <source>
        <dbReference type="ARBA" id="ARBA00016900"/>
    </source>
</evidence>
<dbReference type="EC" id="3.4.22.40" evidence="2 9"/>
<gene>
    <name evidence="12" type="ORF">GGX14DRAFT_451611</name>
</gene>
<keyword evidence="13" id="KW-1185">Reference proteome</keyword>
<evidence type="ECO:0000256" key="11">
    <source>
        <dbReference type="SAM" id="MobiDB-lite"/>
    </source>
</evidence>
<reference evidence="12" key="1">
    <citation type="submission" date="2023-03" db="EMBL/GenBank/DDBJ databases">
        <title>Massive genome expansion in bonnet fungi (Mycena s.s.) driven by repeated elements and novel gene families across ecological guilds.</title>
        <authorList>
            <consortium name="Lawrence Berkeley National Laboratory"/>
            <person name="Harder C.B."/>
            <person name="Miyauchi S."/>
            <person name="Viragh M."/>
            <person name="Kuo A."/>
            <person name="Thoen E."/>
            <person name="Andreopoulos B."/>
            <person name="Lu D."/>
            <person name="Skrede I."/>
            <person name="Drula E."/>
            <person name="Henrissat B."/>
            <person name="Morin E."/>
            <person name="Kohler A."/>
            <person name="Barry K."/>
            <person name="LaButti K."/>
            <person name="Morin E."/>
            <person name="Salamov A."/>
            <person name="Lipzen A."/>
            <person name="Mereny Z."/>
            <person name="Hegedus B."/>
            <person name="Baldrian P."/>
            <person name="Stursova M."/>
            <person name="Weitz H."/>
            <person name="Taylor A."/>
            <person name="Grigoriev I.V."/>
            <person name="Nagy L.G."/>
            <person name="Martin F."/>
            <person name="Kauserud H."/>
        </authorList>
    </citation>
    <scope>NUCLEOTIDE SEQUENCE</scope>
    <source>
        <strain evidence="12">9144</strain>
    </source>
</reference>
<evidence type="ECO:0000256" key="6">
    <source>
        <dbReference type="ARBA" id="ARBA00022807"/>
    </source>
</evidence>
<accession>A0AAD6VE26</accession>
<evidence type="ECO:0000256" key="7">
    <source>
        <dbReference type="ARBA" id="ARBA00025347"/>
    </source>
</evidence>
<dbReference type="PANTHER" id="PTHR10363:SF2">
    <property type="entry name" value="BLEOMYCIN HYDROLASE"/>
    <property type="match status" value="1"/>
</dbReference>
<comment type="similarity">
    <text evidence="9">Belongs to the peptidase C1 family.</text>
</comment>
<comment type="subunit">
    <text evidence="8">Homohexamer. Binds to nucleic acids. Binds single-stranded DNA and RNA with higher affinity than double-stranded DNA.</text>
</comment>
<dbReference type="InterPro" id="IPR004134">
    <property type="entry name" value="Peptidase_C1B"/>
</dbReference>
<dbReference type="GO" id="GO:0070005">
    <property type="term" value="F:cysteine-type aminopeptidase activity"/>
    <property type="evidence" value="ECO:0007669"/>
    <property type="project" value="InterPro"/>
</dbReference>
<feature type="region of interest" description="Disordered" evidence="11">
    <location>
        <begin position="1"/>
        <end position="20"/>
    </location>
</feature>
<feature type="compositionally biased region" description="Low complexity" evidence="11">
    <location>
        <begin position="1"/>
        <end position="15"/>
    </location>
</feature>
<protein>
    <recommendedName>
        <fullName evidence="3 9">Cysteine proteinase 1, mitochondrial</fullName>
        <ecNumber evidence="2 9">3.4.22.40</ecNumber>
    </recommendedName>
</protein>
<proteinExistence type="inferred from homology"/>
<dbReference type="AlphaFoldDB" id="A0AAD6VE26"/>
<dbReference type="PIRSF" id="PIRSF005700">
    <property type="entry name" value="PepC"/>
    <property type="match status" value="1"/>
</dbReference>
<evidence type="ECO:0000256" key="8">
    <source>
        <dbReference type="ARBA" id="ARBA00026080"/>
    </source>
</evidence>
<sequence length="505" mass="55854">MGSSPSKPVSSSKPVSDPEKAVLPGVTASLATLAISPDIKEPAASPLSENGALSMANIMSWERSCKLSPKIQLARTILCHSDISTALTARSASVADVHVFNNQVDFKTNPITNQKSSGRCWLFASTNVMRYEIMRKLKLDDFQLSQSYLFFYDKLNKANYYLELSIELADLPIDDRVVNFLASDLISDGGQWDMVVNLIENYGMVPQSIYPESTHSSLSGPLNALLKTKLREDALILRRAHASLRTQSLSDEVIVAVLRHKKEQLMAEVYNIVTATLGVPPGPDDKFVWDYYDLDGKPGHWEGSPKEYFKAFASKTYSPTDSFSLINDPRNKYSTLYTVDKLGNVVGGRPVLYVNTEIENMKMVVVKMIKAGIPVFFGCDVGKFSSRVDGIMDPALFEYESAFDITLGLSKAERLQMNESAMTHAMVISAVHLDNEGKPVRFKVENSWGPDVGNKGYFVMTSAWFDEFVYQVVVPRALAPKDLIKVYDGGNAVVLPCYDPMGALA</sequence>
<dbReference type="SUPFAM" id="SSF54001">
    <property type="entry name" value="Cysteine proteinases"/>
    <property type="match status" value="1"/>
</dbReference>
<keyword evidence="9" id="KW-0963">Cytoplasm</keyword>
<evidence type="ECO:0000256" key="1">
    <source>
        <dbReference type="ARBA" id="ARBA00000423"/>
    </source>
</evidence>
<keyword evidence="5 9" id="KW-0378">Hydrolase</keyword>
<dbReference type="Gene3D" id="3.90.70.10">
    <property type="entry name" value="Cysteine proteinases"/>
    <property type="match status" value="1"/>
</dbReference>
<dbReference type="PANTHER" id="PTHR10363">
    <property type="entry name" value="BLEOMYCIN HYDROLASE"/>
    <property type="match status" value="1"/>
</dbReference>
<dbReference type="GO" id="GO:0004197">
    <property type="term" value="F:cysteine-type endopeptidase activity"/>
    <property type="evidence" value="ECO:0007669"/>
    <property type="project" value="UniProtKB-EC"/>
</dbReference>
<dbReference type="GO" id="GO:0006508">
    <property type="term" value="P:proteolysis"/>
    <property type="evidence" value="ECO:0007669"/>
    <property type="project" value="UniProtKB-KW"/>
</dbReference>
<evidence type="ECO:0000313" key="13">
    <source>
        <dbReference type="Proteomes" id="UP001219525"/>
    </source>
</evidence>
<dbReference type="InterPro" id="IPR038765">
    <property type="entry name" value="Papain-like_cys_pep_sf"/>
</dbReference>
<evidence type="ECO:0000256" key="2">
    <source>
        <dbReference type="ARBA" id="ARBA00012465"/>
    </source>
</evidence>
<dbReference type="GO" id="GO:0009636">
    <property type="term" value="P:response to toxic substance"/>
    <property type="evidence" value="ECO:0007669"/>
    <property type="project" value="TreeGrafter"/>
</dbReference>
<evidence type="ECO:0000256" key="5">
    <source>
        <dbReference type="ARBA" id="ARBA00022801"/>
    </source>
</evidence>
<keyword evidence="6 9" id="KW-0788">Thiol protease</keyword>
<evidence type="ECO:0000313" key="12">
    <source>
        <dbReference type="EMBL" id="KAJ7209478.1"/>
    </source>
</evidence>
<name>A0AAD6VE26_9AGAR</name>
<keyword evidence="4 9" id="KW-0645">Protease</keyword>
<dbReference type="GO" id="GO:0005739">
    <property type="term" value="C:mitochondrion"/>
    <property type="evidence" value="ECO:0007669"/>
    <property type="project" value="UniProtKB-SubCell"/>
</dbReference>